<gene>
    <name evidence="2" type="ORF">DMAD_01050</name>
</gene>
<organism evidence="2 3">
    <name type="scientific">Drosophila madeirensis</name>
    <name type="common">Fruit fly</name>
    <dbReference type="NCBI Taxonomy" id="30013"/>
    <lineage>
        <taxon>Eukaryota</taxon>
        <taxon>Metazoa</taxon>
        <taxon>Ecdysozoa</taxon>
        <taxon>Arthropoda</taxon>
        <taxon>Hexapoda</taxon>
        <taxon>Insecta</taxon>
        <taxon>Pterygota</taxon>
        <taxon>Neoptera</taxon>
        <taxon>Endopterygota</taxon>
        <taxon>Diptera</taxon>
        <taxon>Brachycera</taxon>
        <taxon>Muscomorpha</taxon>
        <taxon>Ephydroidea</taxon>
        <taxon>Drosophilidae</taxon>
        <taxon>Drosophila</taxon>
        <taxon>Sophophora</taxon>
    </lineage>
</organism>
<proteinExistence type="predicted"/>
<dbReference type="InterPro" id="IPR036867">
    <property type="entry name" value="R3H_dom_sf"/>
</dbReference>
<dbReference type="InterPro" id="IPR017330">
    <property type="entry name" value="SPAG7"/>
</dbReference>
<dbReference type="SUPFAM" id="SSF82708">
    <property type="entry name" value="R3H domain"/>
    <property type="match status" value="1"/>
</dbReference>
<evidence type="ECO:0000256" key="1">
    <source>
        <dbReference type="SAM" id="MobiDB-lite"/>
    </source>
</evidence>
<dbReference type="PANTHER" id="PTHR13498:SF3">
    <property type="entry name" value="SPERM-ASSOCIATED ANTIGEN 7"/>
    <property type="match status" value="1"/>
</dbReference>
<name>A0AAU9G169_DROMD</name>
<evidence type="ECO:0000313" key="2">
    <source>
        <dbReference type="EMBL" id="BFG01256.1"/>
    </source>
</evidence>
<dbReference type="PANTHER" id="PTHR13498">
    <property type="entry name" value="SPERM ASSOCIATED ANTIGEN 7"/>
    <property type="match status" value="1"/>
</dbReference>
<reference evidence="2 3" key="1">
    <citation type="submission" date="2024-02" db="EMBL/GenBank/DDBJ databases">
        <title>A chromosome-level genome assembly of Drosophila madeirensis, a fruit fly species endemic to Madeira island.</title>
        <authorList>
            <person name="Tomihara K."/>
            <person name="Llopart A."/>
            <person name="Yamamoto D."/>
        </authorList>
    </citation>
    <scope>NUCLEOTIDE SEQUENCE [LARGE SCALE GENOMIC DNA]</scope>
    <source>
        <strain evidence="2 3">RF1</strain>
    </source>
</reference>
<sequence>MDKPAPPTTIKERMEIKEQREIRDESRQFRKSVIERIGQFVKDDRAYIEFEARDYSQYMAVHDIAASAGLVSLLFGGQSVVYKKQHYPSADEVEARMNGEGWNEKIAQKYAEKSKLLVAQKQCDKTSNAAEPEPGATKPKNAKGMARPQTAGIKRMAEAIEGPPDAKKK</sequence>
<evidence type="ECO:0000313" key="3">
    <source>
        <dbReference type="Proteomes" id="UP001500889"/>
    </source>
</evidence>
<dbReference type="Proteomes" id="UP001500889">
    <property type="component" value="Chromosome A"/>
</dbReference>
<dbReference type="Gene3D" id="3.30.1370.50">
    <property type="entry name" value="R3H-like domain"/>
    <property type="match status" value="1"/>
</dbReference>
<dbReference type="GO" id="GO:0003676">
    <property type="term" value="F:nucleic acid binding"/>
    <property type="evidence" value="ECO:0007669"/>
    <property type="project" value="InterPro"/>
</dbReference>
<accession>A0AAU9G169</accession>
<protein>
    <submittedName>
        <fullName evidence="2">Uncharacterized protein</fullName>
    </submittedName>
</protein>
<feature type="region of interest" description="Disordered" evidence="1">
    <location>
        <begin position="122"/>
        <end position="151"/>
    </location>
</feature>
<dbReference type="EMBL" id="AP029266">
    <property type="protein sequence ID" value="BFG01256.1"/>
    <property type="molecule type" value="Genomic_DNA"/>
</dbReference>
<keyword evidence="3" id="KW-1185">Reference proteome</keyword>
<dbReference type="AlphaFoldDB" id="A0AAU9G169"/>